<protein>
    <recommendedName>
        <fullName evidence="4">ABC-2 type transporter</fullName>
    </recommendedName>
</protein>
<feature type="transmembrane region" description="Helical" evidence="1">
    <location>
        <begin position="60"/>
        <end position="82"/>
    </location>
</feature>
<dbReference type="STRING" id="398512.Bccel_4857"/>
<dbReference type="PANTHER" id="PTHR37305:SF1">
    <property type="entry name" value="MEMBRANE PROTEIN"/>
    <property type="match status" value="1"/>
</dbReference>
<keyword evidence="1" id="KW-0472">Membrane</keyword>
<gene>
    <name evidence="2" type="ORF">Bccel_4857</name>
</gene>
<feature type="transmembrane region" description="Helical" evidence="1">
    <location>
        <begin position="219"/>
        <end position="244"/>
    </location>
</feature>
<dbReference type="EMBL" id="LGTC01000001">
    <property type="protein sequence ID" value="KNY29583.1"/>
    <property type="molecule type" value="Genomic_DNA"/>
</dbReference>
<dbReference type="RefSeq" id="WP_036935308.1">
    <property type="nucleotide sequence ID" value="NZ_JQKC01000001.1"/>
</dbReference>
<keyword evidence="1" id="KW-1133">Transmembrane helix</keyword>
<dbReference type="GO" id="GO:0005886">
    <property type="term" value="C:plasma membrane"/>
    <property type="evidence" value="ECO:0007669"/>
    <property type="project" value="UniProtKB-SubCell"/>
</dbReference>
<reference evidence="3" key="1">
    <citation type="submission" date="2015-07" db="EMBL/GenBank/DDBJ databases">
        <title>Near-Complete Genome Sequence of the Cellulolytic Bacterium Bacteroides (Pseudobacteroides) cellulosolvens ATCC 35603.</title>
        <authorList>
            <person name="Dassa B."/>
            <person name="Utturkar S.M."/>
            <person name="Klingeman D.M."/>
            <person name="Hurt R.A."/>
            <person name="Keller M."/>
            <person name="Xu J."/>
            <person name="Reddy Y.H.K."/>
            <person name="Borovok I."/>
            <person name="Grinberg I.R."/>
            <person name="Lamed R."/>
            <person name="Zhivin O."/>
            <person name="Bayer E.A."/>
            <person name="Brown S.D."/>
        </authorList>
    </citation>
    <scope>NUCLEOTIDE SEQUENCE [LARGE SCALE GENOMIC DNA]</scope>
    <source>
        <strain evidence="3">DSM 2933</strain>
    </source>
</reference>
<comment type="caution">
    <text evidence="2">The sequence shown here is derived from an EMBL/GenBank/DDBJ whole genome shotgun (WGS) entry which is preliminary data.</text>
</comment>
<keyword evidence="3" id="KW-1185">Reference proteome</keyword>
<organism evidence="2 3">
    <name type="scientific">Pseudobacteroides cellulosolvens ATCC 35603 = DSM 2933</name>
    <dbReference type="NCBI Taxonomy" id="398512"/>
    <lineage>
        <taxon>Bacteria</taxon>
        <taxon>Bacillati</taxon>
        <taxon>Bacillota</taxon>
        <taxon>Clostridia</taxon>
        <taxon>Eubacteriales</taxon>
        <taxon>Oscillospiraceae</taxon>
        <taxon>Pseudobacteroides</taxon>
    </lineage>
</organism>
<evidence type="ECO:0008006" key="4">
    <source>
        <dbReference type="Google" id="ProtNLM"/>
    </source>
</evidence>
<keyword evidence="1" id="KW-0812">Transmembrane</keyword>
<accession>A0A0L6JUT2</accession>
<feature type="transmembrane region" description="Helical" evidence="1">
    <location>
        <begin position="147"/>
        <end position="168"/>
    </location>
</feature>
<dbReference type="PANTHER" id="PTHR37305">
    <property type="entry name" value="INTEGRAL MEMBRANE PROTEIN-RELATED"/>
    <property type="match status" value="1"/>
</dbReference>
<feature type="transmembrane region" description="Helical" evidence="1">
    <location>
        <begin position="21"/>
        <end position="40"/>
    </location>
</feature>
<dbReference type="Pfam" id="PF12679">
    <property type="entry name" value="ABC2_membrane_2"/>
    <property type="match status" value="1"/>
</dbReference>
<dbReference type="OrthoDB" id="1711106at2"/>
<dbReference type="eggNOG" id="COG1277">
    <property type="taxonomic scope" value="Bacteria"/>
</dbReference>
<evidence type="ECO:0000313" key="2">
    <source>
        <dbReference type="EMBL" id="KNY29583.1"/>
    </source>
</evidence>
<proteinExistence type="predicted"/>
<dbReference type="GO" id="GO:0140359">
    <property type="term" value="F:ABC-type transporter activity"/>
    <property type="evidence" value="ECO:0007669"/>
    <property type="project" value="InterPro"/>
</dbReference>
<name>A0A0L6JUT2_9FIRM</name>
<dbReference type="Proteomes" id="UP000036923">
    <property type="component" value="Unassembled WGS sequence"/>
</dbReference>
<dbReference type="AlphaFoldDB" id="A0A0L6JUT2"/>
<sequence length="249" mass="27458">MNTIMAGTTNETYKIVKRKKIIFLFSISMLVAITASIINMVTGSNFGVSLFKNSTLPVTILNLMSSILLPLFVLLLTSDLFSGELADNSIVMSMVRPISRIKIYISKMLAIAISILALLMATFVASLIASFFGGNFNDIISRLPDNLMSYIFAVVPLMLVAIITAFAAQFTRSGSLTVVIMILASVLMSVVAVFVPQAVSFLPTTYMTWYQNFYSGVDLTLVINEFLYILAYGIIFMFAGTYLFEQKDI</sequence>
<evidence type="ECO:0000313" key="3">
    <source>
        <dbReference type="Proteomes" id="UP000036923"/>
    </source>
</evidence>
<evidence type="ECO:0000256" key="1">
    <source>
        <dbReference type="SAM" id="Phobius"/>
    </source>
</evidence>
<feature type="transmembrane region" description="Helical" evidence="1">
    <location>
        <begin position="175"/>
        <end position="199"/>
    </location>
</feature>
<feature type="transmembrane region" description="Helical" evidence="1">
    <location>
        <begin position="103"/>
        <end position="132"/>
    </location>
</feature>